<accession>A0A840CQH4</accession>
<proteinExistence type="predicted"/>
<feature type="transmembrane region" description="Helical" evidence="1">
    <location>
        <begin position="6"/>
        <end position="24"/>
    </location>
</feature>
<reference evidence="2 3" key="1">
    <citation type="submission" date="2020-08" db="EMBL/GenBank/DDBJ databases">
        <title>Genomic Encyclopedia of Type Strains, Phase IV (KMG-IV): sequencing the most valuable type-strain genomes for metagenomic binning, comparative biology and taxonomic classification.</title>
        <authorList>
            <person name="Goeker M."/>
        </authorList>
    </citation>
    <scope>NUCLEOTIDE SEQUENCE [LARGE SCALE GENOMIC DNA]</scope>
    <source>
        <strain evidence="2 3">DSM 104969</strain>
    </source>
</reference>
<dbReference type="EMBL" id="JACIEP010000026">
    <property type="protein sequence ID" value="MBB4038260.1"/>
    <property type="molecule type" value="Genomic_DNA"/>
</dbReference>
<keyword evidence="1" id="KW-0472">Membrane</keyword>
<dbReference type="Proteomes" id="UP000555103">
    <property type="component" value="Unassembled WGS sequence"/>
</dbReference>
<evidence type="ECO:0000313" key="3">
    <source>
        <dbReference type="Proteomes" id="UP000555103"/>
    </source>
</evidence>
<evidence type="ECO:0000313" key="2">
    <source>
        <dbReference type="EMBL" id="MBB4038260.1"/>
    </source>
</evidence>
<gene>
    <name evidence="2" type="ORF">GGR21_004192</name>
</gene>
<comment type="caution">
    <text evidence="2">The sequence shown here is derived from an EMBL/GenBank/DDBJ whole genome shotgun (WGS) entry which is preliminary data.</text>
</comment>
<keyword evidence="3" id="KW-1185">Reference proteome</keyword>
<sequence>MTKYEKIIGFLTSSFVILFTLYCFKQGNAQRAHYPVLTKNFYISGTVIEKRGVGFSFNRGTLIGISDGNRFNPDRIINESDDKSYFDEFIQIGDSIYKKKDSDTIYVLRDKNRFYFIMD</sequence>
<organism evidence="2 3">
    <name type="scientific">Dysgonomonas hofstadii</name>
    <dbReference type="NCBI Taxonomy" id="637886"/>
    <lineage>
        <taxon>Bacteria</taxon>
        <taxon>Pseudomonadati</taxon>
        <taxon>Bacteroidota</taxon>
        <taxon>Bacteroidia</taxon>
        <taxon>Bacteroidales</taxon>
        <taxon>Dysgonomonadaceae</taxon>
        <taxon>Dysgonomonas</taxon>
    </lineage>
</organism>
<dbReference type="AlphaFoldDB" id="A0A840CQH4"/>
<protein>
    <submittedName>
        <fullName evidence="2">Uncharacterized protein</fullName>
    </submittedName>
</protein>
<keyword evidence="1" id="KW-1133">Transmembrane helix</keyword>
<keyword evidence="1" id="KW-0812">Transmembrane</keyword>
<evidence type="ECO:0000256" key="1">
    <source>
        <dbReference type="SAM" id="Phobius"/>
    </source>
</evidence>
<name>A0A840CQH4_9BACT</name>
<dbReference type="RefSeq" id="WP_183309051.1">
    <property type="nucleotide sequence ID" value="NZ_JACIEP010000026.1"/>
</dbReference>